<dbReference type="Pfam" id="PF00583">
    <property type="entry name" value="Acetyltransf_1"/>
    <property type="match status" value="1"/>
</dbReference>
<organism evidence="2 3">
    <name type="scientific">Halobaculum marinum</name>
    <dbReference type="NCBI Taxonomy" id="3031996"/>
    <lineage>
        <taxon>Archaea</taxon>
        <taxon>Methanobacteriati</taxon>
        <taxon>Methanobacteriota</taxon>
        <taxon>Stenosarchaea group</taxon>
        <taxon>Halobacteria</taxon>
        <taxon>Halobacteriales</taxon>
        <taxon>Haloferacaceae</taxon>
        <taxon>Halobaculum</taxon>
    </lineage>
</organism>
<evidence type="ECO:0000313" key="2">
    <source>
        <dbReference type="EMBL" id="MFC7096707.1"/>
    </source>
</evidence>
<dbReference type="GO" id="GO:0016746">
    <property type="term" value="F:acyltransferase activity"/>
    <property type="evidence" value="ECO:0007669"/>
    <property type="project" value="UniProtKB-KW"/>
</dbReference>
<keyword evidence="2" id="KW-0808">Transferase</keyword>
<keyword evidence="3" id="KW-1185">Reference proteome</keyword>
<dbReference type="SUPFAM" id="SSF55729">
    <property type="entry name" value="Acyl-CoA N-acyltransferases (Nat)"/>
    <property type="match status" value="1"/>
</dbReference>
<gene>
    <name evidence="2" type="ORF">ACFQKD_05255</name>
</gene>
<feature type="domain" description="N-acetyltransferase" evidence="1">
    <location>
        <begin position="1"/>
        <end position="155"/>
    </location>
</feature>
<reference evidence="2 3" key="1">
    <citation type="journal article" date="2019" name="Int. J. Syst. Evol. Microbiol.">
        <title>The Global Catalogue of Microorganisms (GCM) 10K type strain sequencing project: providing services to taxonomists for standard genome sequencing and annotation.</title>
        <authorList>
            <consortium name="The Broad Institute Genomics Platform"/>
            <consortium name="The Broad Institute Genome Sequencing Center for Infectious Disease"/>
            <person name="Wu L."/>
            <person name="Ma J."/>
        </authorList>
    </citation>
    <scope>NUCLEOTIDE SEQUENCE [LARGE SCALE GENOMIC DNA]</scope>
    <source>
        <strain evidence="2 3">DT55</strain>
    </source>
</reference>
<dbReference type="AlphaFoldDB" id="A0ABD5WT18"/>
<proteinExistence type="predicted"/>
<dbReference type="InterPro" id="IPR016181">
    <property type="entry name" value="Acyl_CoA_acyltransferase"/>
</dbReference>
<evidence type="ECO:0000259" key="1">
    <source>
        <dbReference type="PROSITE" id="PS51186"/>
    </source>
</evidence>
<accession>A0ABD5WT18</accession>
<sequence>MTVRVGHPTDEPALRVLQAHLREPSPTLLAHGLRDGGVLVDEATVDGDDGRVGGDGGATGDPTATVPVGYLLAVDGDGTHVAELVVHPARRREGRATALFDRLFERTTGPVTLLVAADNDPARRLYADLGFHRVERRPGFYDDGTDALLLARDVAP</sequence>
<dbReference type="Gene3D" id="3.40.630.30">
    <property type="match status" value="1"/>
</dbReference>
<dbReference type="RefSeq" id="WP_276238830.1">
    <property type="nucleotide sequence ID" value="NZ_CP119989.1"/>
</dbReference>
<keyword evidence="2" id="KW-0012">Acyltransferase</keyword>
<name>A0ABD5WT18_9EURY</name>
<dbReference type="PROSITE" id="PS51186">
    <property type="entry name" value="GNAT"/>
    <property type="match status" value="1"/>
</dbReference>
<dbReference type="GeneID" id="79269402"/>
<protein>
    <submittedName>
        <fullName evidence="2">GNAT family N-acetyltransferase</fullName>
        <ecNumber evidence="2">2.3.1.-</ecNumber>
    </submittedName>
</protein>
<comment type="caution">
    <text evidence="2">The sequence shown here is derived from an EMBL/GenBank/DDBJ whole genome shotgun (WGS) entry which is preliminary data.</text>
</comment>
<dbReference type="Proteomes" id="UP001596388">
    <property type="component" value="Unassembled WGS sequence"/>
</dbReference>
<dbReference type="EMBL" id="JBHTAG010000002">
    <property type="protein sequence ID" value="MFC7096707.1"/>
    <property type="molecule type" value="Genomic_DNA"/>
</dbReference>
<evidence type="ECO:0000313" key="3">
    <source>
        <dbReference type="Proteomes" id="UP001596388"/>
    </source>
</evidence>
<dbReference type="EC" id="2.3.1.-" evidence="2"/>
<dbReference type="InterPro" id="IPR000182">
    <property type="entry name" value="GNAT_dom"/>
</dbReference>